<gene>
    <name evidence="1" type="ORF">AUC71_09150</name>
</gene>
<keyword evidence="2" id="KW-1185">Reference proteome</keyword>
<dbReference type="Proteomes" id="UP000095042">
    <property type="component" value="Unassembled WGS sequence"/>
</dbReference>
<dbReference type="AlphaFoldDB" id="A0A1E3WCI0"/>
<evidence type="ECO:0000313" key="2">
    <source>
        <dbReference type="Proteomes" id="UP000095042"/>
    </source>
</evidence>
<accession>A0A1E3WCI0</accession>
<name>A0A1E3WCI0_9HYPH</name>
<sequence>MKRAFAAIVLFAIVPFAAIAIAQSGIESSLTRSELESLLHVPAADYQREWVLLGSFSVRADDPEKGAKELHVFMRNLRA</sequence>
<dbReference type="RefSeq" id="WP_204376625.1">
    <property type="nucleotide sequence ID" value="NZ_LPWD01000096.1"/>
</dbReference>
<proteinExistence type="predicted"/>
<reference evidence="1 2" key="1">
    <citation type="journal article" date="2016" name="Environ. Microbiol.">
        <title>New Methyloceanibacter diversity from North Sea sediments includes methanotroph containing solely the soluble methane monooxygenase.</title>
        <authorList>
            <person name="Vekeman B."/>
            <person name="Kerckhof F.M."/>
            <person name="Cremers G."/>
            <person name="de Vos P."/>
            <person name="Vandamme P."/>
            <person name="Boon N."/>
            <person name="Op den Camp H.J."/>
            <person name="Heylen K."/>
        </authorList>
    </citation>
    <scope>NUCLEOTIDE SEQUENCE [LARGE SCALE GENOMIC DNA]</scope>
    <source>
        <strain evidence="1 2">R-67177</strain>
    </source>
</reference>
<dbReference type="EMBL" id="LPWD01000096">
    <property type="protein sequence ID" value="ODS03524.1"/>
    <property type="molecule type" value="Genomic_DNA"/>
</dbReference>
<protein>
    <submittedName>
        <fullName evidence="1">Uncharacterized protein</fullName>
    </submittedName>
</protein>
<organism evidence="1 2">
    <name type="scientific">Methyloceanibacter marginalis</name>
    <dbReference type="NCBI Taxonomy" id="1774971"/>
    <lineage>
        <taxon>Bacteria</taxon>
        <taxon>Pseudomonadati</taxon>
        <taxon>Pseudomonadota</taxon>
        <taxon>Alphaproteobacteria</taxon>
        <taxon>Hyphomicrobiales</taxon>
        <taxon>Hyphomicrobiaceae</taxon>
        <taxon>Methyloceanibacter</taxon>
    </lineage>
</organism>
<comment type="caution">
    <text evidence="1">The sequence shown here is derived from an EMBL/GenBank/DDBJ whole genome shotgun (WGS) entry which is preliminary data.</text>
</comment>
<evidence type="ECO:0000313" key="1">
    <source>
        <dbReference type="EMBL" id="ODS03524.1"/>
    </source>
</evidence>